<dbReference type="PANTHER" id="PTHR46280">
    <property type="entry name" value="PLECKSTRIN HOMOLOGY DOMAIN-CONTAINING FAMILY F MEMBER 2-RELATED"/>
    <property type="match status" value="1"/>
</dbReference>
<dbReference type="SUPFAM" id="SSF57903">
    <property type="entry name" value="FYVE/PHD zinc finger"/>
    <property type="match status" value="1"/>
</dbReference>
<dbReference type="SMART" id="SM00064">
    <property type="entry name" value="FYVE"/>
    <property type="match status" value="1"/>
</dbReference>
<gene>
    <name evidence="7" type="primary">EOG090X0FI9</name>
</gene>
<dbReference type="InterPro" id="IPR001849">
    <property type="entry name" value="PH_domain"/>
</dbReference>
<protein>
    <submittedName>
        <fullName evidence="7">EOG090X0FI9</fullName>
    </submittedName>
</protein>
<sequence length="258" mass="28793">MVDRLVNSEANVRRIAMVEACFGSSGQPLQVPGRVLVGEGVLTKMCRKKPKPRQFFLFNDILVYGNIIISKKKYNQQHIIPLEEIKLESLEDDGSFRNGWLICTASKSFAVYAATATEKAEWMAHINKCVDDLLKKSGKKPVDEHAAVWVPDAGASMCMHCKKSQFTVLNRRHHCRKCGSVVCGPCSNKRFLLPNQSNKLLRVCLSCYDSLSKAKTSLTTSPSRDMHNDSSGDDESDENEEDIQLSSTAEARFYPPSS</sequence>
<dbReference type="InterPro" id="IPR013083">
    <property type="entry name" value="Znf_RING/FYVE/PHD"/>
</dbReference>
<feature type="domain" description="FYVE zinc finger" evidence="5">
    <location>
        <begin position="144"/>
        <end position="213"/>
    </location>
</feature>
<feature type="region of interest" description="Disordered" evidence="4">
    <location>
        <begin position="217"/>
        <end position="258"/>
    </location>
</feature>
<reference evidence="7" key="1">
    <citation type="submission" date="2021-04" db="EMBL/GenBank/DDBJ databases">
        <authorList>
            <person name="Cornetti L."/>
        </authorList>
    </citation>
    <scope>NUCLEOTIDE SEQUENCE</scope>
</reference>
<keyword evidence="2" id="KW-0863">Zinc-finger</keyword>
<dbReference type="InterPro" id="IPR000306">
    <property type="entry name" value="Znf_FYVE"/>
</dbReference>
<dbReference type="Pfam" id="PF01363">
    <property type="entry name" value="FYVE"/>
    <property type="match status" value="1"/>
</dbReference>
<dbReference type="InterPro" id="IPR011993">
    <property type="entry name" value="PH-like_dom_sf"/>
</dbReference>
<evidence type="ECO:0000313" key="7">
    <source>
        <dbReference type="EMBL" id="CAG4645870.1"/>
    </source>
</evidence>
<dbReference type="EMBL" id="OC989215">
    <property type="protein sequence ID" value="CAG4645870.1"/>
    <property type="molecule type" value="Genomic_DNA"/>
</dbReference>
<evidence type="ECO:0000259" key="5">
    <source>
        <dbReference type="SMART" id="SM00064"/>
    </source>
</evidence>
<evidence type="ECO:0000256" key="1">
    <source>
        <dbReference type="ARBA" id="ARBA00022723"/>
    </source>
</evidence>
<dbReference type="Gene3D" id="2.30.29.30">
    <property type="entry name" value="Pleckstrin-homology domain (PH domain)/Phosphotyrosine-binding domain (PTB)"/>
    <property type="match status" value="1"/>
</dbReference>
<keyword evidence="1" id="KW-0479">Metal-binding</keyword>
<dbReference type="InterPro" id="IPR051765">
    <property type="entry name" value="PH_domain-containing_F"/>
</dbReference>
<evidence type="ECO:0000256" key="4">
    <source>
        <dbReference type="SAM" id="MobiDB-lite"/>
    </source>
</evidence>
<name>A0A9N6ZG32_9CRUS</name>
<keyword evidence="3" id="KW-0862">Zinc</keyword>
<proteinExistence type="predicted"/>
<dbReference type="CDD" id="cd15717">
    <property type="entry name" value="FYVE_PKHF"/>
    <property type="match status" value="1"/>
</dbReference>
<accession>A0A9N6ZG32</accession>
<evidence type="ECO:0000256" key="3">
    <source>
        <dbReference type="ARBA" id="ARBA00022833"/>
    </source>
</evidence>
<dbReference type="FunFam" id="2.30.29.30:FF:000167">
    <property type="entry name" value="Pleckstrin homology domain-containing family F member 2"/>
    <property type="match status" value="1"/>
</dbReference>
<dbReference type="GO" id="GO:0005769">
    <property type="term" value="C:early endosome"/>
    <property type="evidence" value="ECO:0007669"/>
    <property type="project" value="TreeGrafter"/>
</dbReference>
<dbReference type="InterPro" id="IPR011011">
    <property type="entry name" value="Znf_FYVE_PHD"/>
</dbReference>
<dbReference type="InterPro" id="IPR037871">
    <property type="entry name" value="PH_Phafin"/>
</dbReference>
<dbReference type="GO" id="GO:0008270">
    <property type="term" value="F:zinc ion binding"/>
    <property type="evidence" value="ECO:0007669"/>
    <property type="project" value="UniProtKB-KW"/>
</dbReference>
<dbReference type="CDD" id="cd01218">
    <property type="entry name" value="PH_Phafin2-like"/>
    <property type="match status" value="1"/>
</dbReference>
<dbReference type="SUPFAM" id="SSF50729">
    <property type="entry name" value="PH domain-like"/>
    <property type="match status" value="1"/>
</dbReference>
<dbReference type="Pfam" id="PF00169">
    <property type="entry name" value="PH"/>
    <property type="match status" value="1"/>
</dbReference>
<dbReference type="GO" id="GO:0007032">
    <property type="term" value="P:endosome organization"/>
    <property type="evidence" value="ECO:0007669"/>
    <property type="project" value="TreeGrafter"/>
</dbReference>
<dbReference type="PANTHER" id="PTHR46280:SF3">
    <property type="entry name" value="PLECKSTRIN HOMOLOGY DOMAIN-CONTAINING FAMILY F MEMBER 1 HOMOLOG"/>
    <property type="match status" value="1"/>
</dbReference>
<evidence type="ECO:0000259" key="6">
    <source>
        <dbReference type="SMART" id="SM00233"/>
    </source>
</evidence>
<feature type="compositionally biased region" description="Acidic residues" evidence="4">
    <location>
        <begin position="231"/>
        <end position="243"/>
    </location>
</feature>
<dbReference type="GO" id="GO:0035091">
    <property type="term" value="F:phosphatidylinositol binding"/>
    <property type="evidence" value="ECO:0007669"/>
    <property type="project" value="TreeGrafter"/>
</dbReference>
<dbReference type="SMART" id="SM00233">
    <property type="entry name" value="PH"/>
    <property type="match status" value="1"/>
</dbReference>
<dbReference type="AlphaFoldDB" id="A0A9N6ZG32"/>
<feature type="domain" description="PH" evidence="6">
    <location>
        <begin position="36"/>
        <end position="133"/>
    </location>
</feature>
<dbReference type="GO" id="GO:0008333">
    <property type="term" value="P:endosome to lysosome transport"/>
    <property type="evidence" value="ECO:0007669"/>
    <property type="project" value="TreeGrafter"/>
</dbReference>
<organism evidence="7">
    <name type="scientific">Lynceus sp. MCZ IZ 141354</name>
    <dbReference type="NCBI Taxonomy" id="1930659"/>
    <lineage>
        <taxon>Eukaryota</taxon>
        <taxon>Metazoa</taxon>
        <taxon>Ecdysozoa</taxon>
        <taxon>Arthropoda</taxon>
        <taxon>Crustacea</taxon>
        <taxon>Branchiopoda</taxon>
        <taxon>Diplostraca</taxon>
        <taxon>Laevicaudata</taxon>
        <taxon>Lynceidae</taxon>
        <taxon>Lynceus</taxon>
    </lineage>
</organism>
<dbReference type="Gene3D" id="3.30.40.10">
    <property type="entry name" value="Zinc/RING finger domain, C3HC4 (zinc finger)"/>
    <property type="match status" value="1"/>
</dbReference>
<evidence type="ECO:0000256" key="2">
    <source>
        <dbReference type="ARBA" id="ARBA00022771"/>
    </source>
</evidence>